<feature type="region of interest" description="Disordered" evidence="1">
    <location>
        <begin position="110"/>
        <end position="212"/>
    </location>
</feature>
<feature type="compositionally biased region" description="Acidic residues" evidence="1">
    <location>
        <begin position="123"/>
        <end position="148"/>
    </location>
</feature>
<feature type="region of interest" description="Disordered" evidence="1">
    <location>
        <begin position="65"/>
        <end position="89"/>
    </location>
</feature>
<feature type="region of interest" description="Disordered" evidence="1">
    <location>
        <begin position="521"/>
        <end position="541"/>
    </location>
</feature>
<dbReference type="VEuPathDB" id="FungiDB:JI435_017890"/>
<reference evidence="3" key="1">
    <citation type="journal article" date="2007" name="Plant Cell">
        <title>Dothideomycete-plant interactions illuminated by genome sequencing and EST analysis of the wheat pathogen Stagonospora nodorum.</title>
        <authorList>
            <person name="Hane J.K."/>
            <person name="Lowe R.G."/>
            <person name="Solomon P.S."/>
            <person name="Tan K.C."/>
            <person name="Schoch C.L."/>
            <person name="Spatafora J.W."/>
            <person name="Crous P.W."/>
            <person name="Kodira C."/>
            <person name="Birren B.W."/>
            <person name="Galagan J.E."/>
            <person name="Torriani S.F."/>
            <person name="McDonald B.A."/>
            <person name="Oliver R.P."/>
        </authorList>
    </citation>
    <scope>NUCLEOTIDE SEQUENCE [LARGE SCALE GENOMIC DNA]</scope>
    <source>
        <strain evidence="3">SN15 / ATCC MYA-4574 / FGSC 10173</strain>
    </source>
</reference>
<dbReference type="VEuPathDB" id="FungiDB:JI435_434270"/>
<accession>Q0V2H5</accession>
<evidence type="ECO:0000256" key="1">
    <source>
        <dbReference type="SAM" id="MobiDB-lite"/>
    </source>
</evidence>
<name>Q0V2H5_PHANO</name>
<feature type="compositionally biased region" description="Polar residues" evidence="1">
    <location>
        <begin position="189"/>
        <end position="206"/>
    </location>
</feature>
<feature type="compositionally biased region" description="Basic and acidic residues" evidence="1">
    <location>
        <begin position="149"/>
        <end position="158"/>
    </location>
</feature>
<gene>
    <name evidence="2" type="ORF">SNOG_01789</name>
</gene>
<feature type="region of interest" description="Disordered" evidence="1">
    <location>
        <begin position="1"/>
        <end position="53"/>
    </location>
</feature>
<feature type="region of interest" description="Disordered" evidence="1">
    <location>
        <begin position="422"/>
        <end position="444"/>
    </location>
</feature>
<evidence type="ECO:0000313" key="3">
    <source>
        <dbReference type="Proteomes" id="UP000001055"/>
    </source>
</evidence>
<dbReference type="AlphaFoldDB" id="Q0V2H5"/>
<protein>
    <submittedName>
        <fullName evidence="2">Uncharacterized protein</fullName>
    </submittedName>
</protein>
<dbReference type="Proteomes" id="UP000001055">
    <property type="component" value="Unassembled WGS sequence"/>
</dbReference>
<dbReference type="InParanoid" id="Q0V2H5"/>
<dbReference type="KEGG" id="pno:SNOG_01789"/>
<organism evidence="2 3">
    <name type="scientific">Phaeosphaeria nodorum (strain SN15 / ATCC MYA-4574 / FGSC 10173)</name>
    <name type="common">Glume blotch fungus</name>
    <name type="synonym">Parastagonospora nodorum</name>
    <dbReference type="NCBI Taxonomy" id="321614"/>
    <lineage>
        <taxon>Eukaryota</taxon>
        <taxon>Fungi</taxon>
        <taxon>Dikarya</taxon>
        <taxon>Ascomycota</taxon>
        <taxon>Pezizomycotina</taxon>
        <taxon>Dothideomycetes</taxon>
        <taxon>Pleosporomycetidae</taxon>
        <taxon>Pleosporales</taxon>
        <taxon>Pleosporineae</taxon>
        <taxon>Phaeosphaeriaceae</taxon>
        <taxon>Parastagonospora</taxon>
    </lineage>
</organism>
<dbReference type="RefSeq" id="XP_001792415.1">
    <property type="nucleotide sequence ID" value="XM_001792363.1"/>
</dbReference>
<proteinExistence type="predicted"/>
<dbReference type="GeneID" id="5969260"/>
<evidence type="ECO:0000313" key="2">
    <source>
        <dbReference type="EMBL" id="EAT91438.2"/>
    </source>
</evidence>
<sequence length="541" mass="60514">MQRRNQPANIAHMPPHKFDFEDDRMDPLMTYGVEEPTRQNPEDESSQRQQRAHRYYSTQILTPSIPVSPCINATDRARRARRSRIRQPGDVDPNAEEVFCDITPLLREKKTKSVAKKRQSEFETNDGDDEEIPEMVLEEDEEEMDGEYELLKRGEGLEMHNGTNNNNRNRRRAGNPQPPATAPPARNIGTATVQRTPQSQTRSGQAYSAPACDEASSTFRSTKPSFVMADAEARVVLPISQNDTRKSSNPWTEGFEQEVRSRIRRGDSRPIAEGHQGSVRKPEPSTEKVLYSKIHEQKITPQAPAETPETGFLFTSHLGNSPSSPLVDKSKSGAYPTSPILNHVRKLREDDQDRVFAQLGEDLGCMVFRSDEPAKEERENVKKTSSARFIPRMDLSSGSDWSKPLHAIAKSPKPVVPEMEAVQSKRPGVSTPAKAPPIVNRGPHQKSKINQLAEATAEIDVFQNIIVKPPVTLSSAQDVVVLTRRALNIAKNPKKSTEEATKSTDLIASFDSDDFEIVDMPEIGESEQNGVPKKWFGGLRR</sequence>
<dbReference type="HOGENOM" id="CLU_503533_0_0_1"/>
<dbReference type="EMBL" id="CH445326">
    <property type="protein sequence ID" value="EAT91438.2"/>
    <property type="molecule type" value="Genomic_DNA"/>
</dbReference>